<dbReference type="GO" id="GO:0020037">
    <property type="term" value="F:heme binding"/>
    <property type="evidence" value="ECO:0007669"/>
    <property type="project" value="InterPro"/>
</dbReference>
<evidence type="ECO:0000313" key="6">
    <source>
        <dbReference type="EMBL" id="TWP51865.1"/>
    </source>
</evidence>
<dbReference type="InterPro" id="IPR001128">
    <property type="entry name" value="Cyt_P450"/>
</dbReference>
<feature type="binding site" description="axial binding residue" evidence="5">
    <location>
        <position position="379"/>
    </location>
    <ligand>
        <name>heme</name>
        <dbReference type="ChEBI" id="CHEBI:30413"/>
    </ligand>
    <ligandPart>
        <name>Fe</name>
        <dbReference type="ChEBI" id="CHEBI:18248"/>
    </ligandPart>
</feature>
<reference evidence="6 7" key="1">
    <citation type="submission" date="2019-07" db="EMBL/GenBank/DDBJ databases">
        <title>Lentzea xizangensis sp. nov., isolated from Qinghai-Tibetan Plateau Soils.</title>
        <authorList>
            <person name="Huang J."/>
        </authorList>
    </citation>
    <scope>NUCLEOTIDE SEQUENCE [LARGE SCALE GENOMIC DNA]</scope>
    <source>
        <strain evidence="6 7">FXJ1.1311</strain>
    </source>
</reference>
<dbReference type="GO" id="GO:0004497">
    <property type="term" value="F:monooxygenase activity"/>
    <property type="evidence" value="ECO:0007669"/>
    <property type="project" value="InterPro"/>
</dbReference>
<dbReference type="InterPro" id="IPR036396">
    <property type="entry name" value="Cyt_P450_sf"/>
</dbReference>
<dbReference type="EMBL" id="VOBR01000007">
    <property type="protein sequence ID" value="TWP51865.1"/>
    <property type="molecule type" value="Genomic_DNA"/>
</dbReference>
<evidence type="ECO:0000256" key="5">
    <source>
        <dbReference type="PIRSR" id="PIRSR602403-1"/>
    </source>
</evidence>
<dbReference type="Pfam" id="PF00067">
    <property type="entry name" value="p450"/>
    <property type="match status" value="1"/>
</dbReference>
<dbReference type="InterPro" id="IPR050529">
    <property type="entry name" value="CYP450_sterol_14alpha_dmase"/>
</dbReference>
<sequence>MTLPPTVSGAKPLVGHAVEFLRNPDRLIRRGFEEHGTMFSVRLPGGPGVVLLGPERGRFMFGEADSRLSIKDAYPFLKHMFTKVYWLEERKEYLRQREILVPQFTGKHIAGQLDLMDRKATEFIDALPAEGEFDLVEAFGPLLMDIAAASFLGVDVATRIDGFFDVFRRFSGGVDPVTPGWVPLPHIVRSHRARDVLRRKCTELIEDRKLNPPAESDFLQTLATAVYADTKEPVPDDVLVSLLLILLWVGHDTTIAHLSWAMIDLLRHPLELKKVMAEVEHTTAVDVKTMRRLVHLDNALHETERLHPSTNGVVRRATEPIDYDGYHFPKGTMVMLHQGVSHRLPEVFPEPDEFIPDRFSDEPKKKQALYGFGGGFHRCLGENFVYLELKVIITRLLQRLDLELIDSDPQPMTGQQTRWPQSPCRVRYVKR</sequence>
<accession>A0A563EVY4</accession>
<keyword evidence="7" id="KW-1185">Reference proteome</keyword>
<proteinExistence type="inferred from homology"/>
<dbReference type="InterPro" id="IPR002403">
    <property type="entry name" value="Cyt_P450_E_grp-IV"/>
</dbReference>
<gene>
    <name evidence="6" type="ORF">FKR81_13525</name>
</gene>
<evidence type="ECO:0000256" key="3">
    <source>
        <dbReference type="ARBA" id="ARBA00022723"/>
    </source>
</evidence>
<evidence type="ECO:0000256" key="2">
    <source>
        <dbReference type="ARBA" id="ARBA00022617"/>
    </source>
</evidence>
<name>A0A563EVY4_9PSEU</name>
<organism evidence="6 7">
    <name type="scientific">Lentzea tibetensis</name>
    <dbReference type="NCBI Taxonomy" id="2591470"/>
    <lineage>
        <taxon>Bacteria</taxon>
        <taxon>Bacillati</taxon>
        <taxon>Actinomycetota</taxon>
        <taxon>Actinomycetes</taxon>
        <taxon>Pseudonocardiales</taxon>
        <taxon>Pseudonocardiaceae</taxon>
        <taxon>Lentzea</taxon>
    </lineage>
</organism>
<dbReference type="AlphaFoldDB" id="A0A563EVY4"/>
<dbReference type="PRINTS" id="PR00385">
    <property type="entry name" value="P450"/>
</dbReference>
<comment type="cofactor">
    <cofactor evidence="5">
        <name>heme</name>
        <dbReference type="ChEBI" id="CHEBI:30413"/>
    </cofactor>
</comment>
<dbReference type="Proteomes" id="UP000316639">
    <property type="component" value="Unassembled WGS sequence"/>
</dbReference>
<evidence type="ECO:0000256" key="4">
    <source>
        <dbReference type="ARBA" id="ARBA00023004"/>
    </source>
</evidence>
<protein>
    <submittedName>
        <fullName evidence="6">Cytochrome P450</fullName>
    </submittedName>
</protein>
<keyword evidence="2 5" id="KW-0349">Heme</keyword>
<keyword evidence="3 5" id="KW-0479">Metal-binding</keyword>
<dbReference type="PANTHER" id="PTHR24304:SF2">
    <property type="entry name" value="24-HYDROXYCHOLESTEROL 7-ALPHA-HYDROXYLASE"/>
    <property type="match status" value="1"/>
</dbReference>
<dbReference type="OrthoDB" id="4746309at2"/>
<comment type="caution">
    <text evidence="6">The sequence shown here is derived from an EMBL/GenBank/DDBJ whole genome shotgun (WGS) entry which is preliminary data.</text>
</comment>
<dbReference type="Gene3D" id="1.10.630.10">
    <property type="entry name" value="Cytochrome P450"/>
    <property type="match status" value="1"/>
</dbReference>
<evidence type="ECO:0000256" key="1">
    <source>
        <dbReference type="ARBA" id="ARBA00010617"/>
    </source>
</evidence>
<dbReference type="GO" id="GO:0016705">
    <property type="term" value="F:oxidoreductase activity, acting on paired donors, with incorporation or reduction of molecular oxygen"/>
    <property type="evidence" value="ECO:0007669"/>
    <property type="project" value="InterPro"/>
</dbReference>
<dbReference type="SUPFAM" id="SSF48264">
    <property type="entry name" value="Cytochrome P450"/>
    <property type="match status" value="1"/>
</dbReference>
<dbReference type="GO" id="GO:0005506">
    <property type="term" value="F:iron ion binding"/>
    <property type="evidence" value="ECO:0007669"/>
    <property type="project" value="InterPro"/>
</dbReference>
<keyword evidence="4 5" id="KW-0408">Iron</keyword>
<comment type="similarity">
    <text evidence="1">Belongs to the cytochrome P450 family.</text>
</comment>
<dbReference type="PRINTS" id="PR00465">
    <property type="entry name" value="EP450IV"/>
</dbReference>
<dbReference type="RefSeq" id="WP_146351718.1">
    <property type="nucleotide sequence ID" value="NZ_VOBR01000007.1"/>
</dbReference>
<dbReference type="PANTHER" id="PTHR24304">
    <property type="entry name" value="CYTOCHROME P450 FAMILY 7"/>
    <property type="match status" value="1"/>
</dbReference>
<evidence type="ECO:0000313" key="7">
    <source>
        <dbReference type="Proteomes" id="UP000316639"/>
    </source>
</evidence>